<evidence type="ECO:0000259" key="18">
    <source>
        <dbReference type="PROSITE" id="PS51447"/>
    </source>
</evidence>
<dbReference type="SUPFAM" id="SSF46955">
    <property type="entry name" value="Putative DNA-binding domain"/>
    <property type="match status" value="1"/>
</dbReference>
<dbReference type="SMART" id="SM00896">
    <property type="entry name" value="FDX-ACB"/>
    <property type="match status" value="1"/>
</dbReference>
<comment type="subunit">
    <text evidence="3 15">Tetramer of two alpha and two beta subunits.</text>
</comment>
<dbReference type="RefSeq" id="WP_413779506.1">
    <property type="nucleotide sequence ID" value="NZ_JAUOZS010000001.1"/>
</dbReference>
<dbReference type="InterPro" id="IPR012340">
    <property type="entry name" value="NA-bd_OB-fold"/>
</dbReference>
<comment type="similarity">
    <text evidence="2 15">Belongs to the phenylalanyl-tRNA synthetase beta subunit family. Type 1 subfamily.</text>
</comment>
<dbReference type="PANTHER" id="PTHR10947">
    <property type="entry name" value="PHENYLALANYL-TRNA SYNTHETASE BETA CHAIN AND LEUCINE-RICH REPEAT-CONTAINING PROTEIN 47"/>
    <property type="match status" value="1"/>
</dbReference>
<keyword evidence="5 16" id="KW-0820">tRNA-binding</keyword>
<accession>A0ABU3NVZ1</accession>
<dbReference type="NCBIfam" id="TIGR00472">
    <property type="entry name" value="pheT_bact"/>
    <property type="match status" value="1"/>
</dbReference>
<dbReference type="Pfam" id="PF17759">
    <property type="entry name" value="tRNA_synthFbeta"/>
    <property type="match status" value="1"/>
</dbReference>
<dbReference type="InterPro" id="IPR009061">
    <property type="entry name" value="DNA-bd_dom_put_sf"/>
</dbReference>
<dbReference type="CDD" id="cd00769">
    <property type="entry name" value="PheRS_beta_core"/>
    <property type="match status" value="1"/>
</dbReference>
<evidence type="ECO:0000256" key="3">
    <source>
        <dbReference type="ARBA" id="ARBA00011209"/>
    </source>
</evidence>
<comment type="subcellular location">
    <subcellularLocation>
        <location evidence="1 15">Cytoplasm</location>
    </subcellularLocation>
</comment>
<dbReference type="PROSITE" id="PS50886">
    <property type="entry name" value="TRBD"/>
    <property type="match status" value="1"/>
</dbReference>
<feature type="binding site" evidence="15">
    <location>
        <position position="461"/>
    </location>
    <ligand>
        <name>Mg(2+)</name>
        <dbReference type="ChEBI" id="CHEBI:18420"/>
        <note>shared with alpha subunit</note>
    </ligand>
</feature>
<dbReference type="SUPFAM" id="SSF54991">
    <property type="entry name" value="Anticodon-binding domain of PheRS"/>
    <property type="match status" value="1"/>
</dbReference>
<dbReference type="PROSITE" id="PS51483">
    <property type="entry name" value="B5"/>
    <property type="match status" value="1"/>
</dbReference>
<dbReference type="HAMAP" id="MF_00283">
    <property type="entry name" value="Phe_tRNA_synth_beta1"/>
    <property type="match status" value="1"/>
</dbReference>
<dbReference type="SUPFAM" id="SSF55681">
    <property type="entry name" value="Class II aaRS and biotin synthetases"/>
    <property type="match status" value="1"/>
</dbReference>
<evidence type="ECO:0000256" key="14">
    <source>
        <dbReference type="ARBA" id="ARBA00049255"/>
    </source>
</evidence>
<dbReference type="GO" id="GO:0004826">
    <property type="term" value="F:phenylalanine-tRNA ligase activity"/>
    <property type="evidence" value="ECO:0007669"/>
    <property type="project" value="UniProtKB-EC"/>
</dbReference>
<evidence type="ECO:0000256" key="11">
    <source>
        <dbReference type="ARBA" id="ARBA00022884"/>
    </source>
</evidence>
<evidence type="ECO:0000256" key="5">
    <source>
        <dbReference type="ARBA" id="ARBA00022555"/>
    </source>
</evidence>
<proteinExistence type="inferred from homology"/>
<keyword evidence="21" id="KW-1185">Reference proteome</keyword>
<keyword evidence="7 15" id="KW-0479">Metal-binding</keyword>
<evidence type="ECO:0000256" key="4">
    <source>
        <dbReference type="ARBA" id="ARBA00022490"/>
    </source>
</evidence>
<dbReference type="CDD" id="cd02796">
    <property type="entry name" value="tRNA_bind_bactPheRS"/>
    <property type="match status" value="1"/>
</dbReference>
<dbReference type="Gene3D" id="3.50.40.10">
    <property type="entry name" value="Phenylalanyl-trna Synthetase, Chain B, domain 3"/>
    <property type="match status" value="1"/>
</dbReference>
<dbReference type="PROSITE" id="PS51447">
    <property type="entry name" value="FDX_ACB"/>
    <property type="match status" value="1"/>
</dbReference>
<dbReference type="Gene3D" id="3.30.70.380">
    <property type="entry name" value="Ferrodoxin-fold anticodon-binding domain"/>
    <property type="match status" value="1"/>
</dbReference>
<dbReference type="EC" id="6.1.1.20" evidence="15"/>
<dbReference type="Gene3D" id="3.30.930.10">
    <property type="entry name" value="Bira Bifunctional Protein, Domain 2"/>
    <property type="match status" value="1"/>
</dbReference>
<dbReference type="Gene3D" id="3.30.56.10">
    <property type="match status" value="2"/>
</dbReference>
<comment type="catalytic activity">
    <reaction evidence="14 15">
        <text>tRNA(Phe) + L-phenylalanine + ATP = L-phenylalanyl-tRNA(Phe) + AMP + diphosphate + H(+)</text>
        <dbReference type="Rhea" id="RHEA:19413"/>
        <dbReference type="Rhea" id="RHEA-COMP:9668"/>
        <dbReference type="Rhea" id="RHEA-COMP:9699"/>
        <dbReference type="ChEBI" id="CHEBI:15378"/>
        <dbReference type="ChEBI" id="CHEBI:30616"/>
        <dbReference type="ChEBI" id="CHEBI:33019"/>
        <dbReference type="ChEBI" id="CHEBI:58095"/>
        <dbReference type="ChEBI" id="CHEBI:78442"/>
        <dbReference type="ChEBI" id="CHEBI:78531"/>
        <dbReference type="ChEBI" id="CHEBI:456215"/>
        <dbReference type="EC" id="6.1.1.20"/>
    </reaction>
</comment>
<name>A0ABU3NVZ1_9FIRM</name>
<comment type="cofactor">
    <cofactor evidence="15">
        <name>Mg(2+)</name>
        <dbReference type="ChEBI" id="CHEBI:18420"/>
    </cofactor>
    <text evidence="15">Binds 2 magnesium ions per tetramer.</text>
</comment>
<dbReference type="SUPFAM" id="SSF56037">
    <property type="entry name" value="PheT/TilS domain"/>
    <property type="match status" value="1"/>
</dbReference>
<evidence type="ECO:0000256" key="10">
    <source>
        <dbReference type="ARBA" id="ARBA00022842"/>
    </source>
</evidence>
<keyword evidence="12 15" id="KW-0648">Protein biosynthesis</keyword>
<reference evidence="20 21" key="1">
    <citation type="submission" date="2023-07" db="EMBL/GenBank/DDBJ databases">
        <title>The novel representative of Negativicutes class, Anaeroselena agilis gen. nov. sp. nov.</title>
        <authorList>
            <person name="Prokofeva M.I."/>
            <person name="Elcheninov A.G."/>
            <person name="Klyukina A."/>
            <person name="Kublanov I.V."/>
            <person name="Frolov E.N."/>
            <person name="Podosokorskaya O.A."/>
        </authorList>
    </citation>
    <scope>NUCLEOTIDE SEQUENCE [LARGE SCALE GENOMIC DNA]</scope>
    <source>
        <strain evidence="20 21">4137-cl</strain>
    </source>
</reference>
<evidence type="ECO:0000256" key="1">
    <source>
        <dbReference type="ARBA" id="ARBA00004496"/>
    </source>
</evidence>
<keyword evidence="11 16" id="KW-0694">RNA-binding</keyword>
<evidence type="ECO:0000256" key="16">
    <source>
        <dbReference type="PROSITE-ProRule" id="PRU00209"/>
    </source>
</evidence>
<dbReference type="Gene3D" id="2.40.50.140">
    <property type="entry name" value="Nucleic acid-binding proteins"/>
    <property type="match status" value="1"/>
</dbReference>
<dbReference type="Pfam" id="PF03483">
    <property type="entry name" value="B3_4"/>
    <property type="match status" value="1"/>
</dbReference>
<dbReference type="InterPro" id="IPR005147">
    <property type="entry name" value="tRNA_synthase_B5-dom"/>
</dbReference>
<dbReference type="Pfam" id="PF01588">
    <property type="entry name" value="tRNA_bind"/>
    <property type="match status" value="1"/>
</dbReference>
<keyword evidence="4 15" id="KW-0963">Cytoplasm</keyword>
<protein>
    <recommendedName>
        <fullName evidence="15">Phenylalanine--tRNA ligase beta subunit</fullName>
        <ecNumber evidence="15">6.1.1.20</ecNumber>
    </recommendedName>
    <alternativeName>
        <fullName evidence="15">Phenylalanyl-tRNA synthetase beta subunit</fullName>
        <shortName evidence="15">PheRS</shortName>
    </alternativeName>
</protein>
<evidence type="ECO:0000256" key="2">
    <source>
        <dbReference type="ARBA" id="ARBA00008653"/>
    </source>
</evidence>
<keyword evidence="13 15" id="KW-0030">Aminoacyl-tRNA synthetase</keyword>
<evidence type="ECO:0000256" key="13">
    <source>
        <dbReference type="ARBA" id="ARBA00023146"/>
    </source>
</evidence>
<evidence type="ECO:0000259" key="19">
    <source>
        <dbReference type="PROSITE" id="PS51483"/>
    </source>
</evidence>
<dbReference type="InterPro" id="IPR005121">
    <property type="entry name" value="Fdx_antiC-bd"/>
</dbReference>
<feature type="binding site" evidence="15">
    <location>
        <position position="470"/>
    </location>
    <ligand>
        <name>Mg(2+)</name>
        <dbReference type="ChEBI" id="CHEBI:18420"/>
        <note>shared with alpha subunit</note>
    </ligand>
</feature>
<evidence type="ECO:0000256" key="6">
    <source>
        <dbReference type="ARBA" id="ARBA00022598"/>
    </source>
</evidence>
<dbReference type="InterPro" id="IPR033714">
    <property type="entry name" value="tRNA_bind_bactPheRS"/>
</dbReference>
<dbReference type="InterPro" id="IPR041616">
    <property type="entry name" value="PheRS_beta_core"/>
</dbReference>
<dbReference type="EMBL" id="JAUOZS010000001">
    <property type="protein sequence ID" value="MDT8900976.1"/>
    <property type="molecule type" value="Genomic_DNA"/>
</dbReference>
<comment type="caution">
    <text evidence="20">The sequence shown here is derived from an EMBL/GenBank/DDBJ whole genome shotgun (WGS) entry which is preliminary data.</text>
</comment>
<dbReference type="Proteomes" id="UP001254848">
    <property type="component" value="Unassembled WGS sequence"/>
</dbReference>
<dbReference type="SUPFAM" id="SSF50249">
    <property type="entry name" value="Nucleic acid-binding proteins"/>
    <property type="match status" value="1"/>
</dbReference>
<dbReference type="PANTHER" id="PTHR10947:SF0">
    <property type="entry name" value="PHENYLALANINE--TRNA LIGASE BETA SUBUNIT"/>
    <property type="match status" value="1"/>
</dbReference>
<evidence type="ECO:0000313" key="20">
    <source>
        <dbReference type="EMBL" id="MDT8900976.1"/>
    </source>
</evidence>
<dbReference type="Pfam" id="PF03484">
    <property type="entry name" value="B5"/>
    <property type="match status" value="1"/>
</dbReference>
<keyword evidence="8 15" id="KW-0547">Nucleotide-binding</keyword>
<dbReference type="InterPro" id="IPR005146">
    <property type="entry name" value="B3/B4_tRNA-bd"/>
</dbReference>
<dbReference type="InterPro" id="IPR020825">
    <property type="entry name" value="Phe-tRNA_synthase-like_B3/B4"/>
</dbReference>
<feature type="binding site" evidence="15">
    <location>
        <position position="471"/>
    </location>
    <ligand>
        <name>Mg(2+)</name>
        <dbReference type="ChEBI" id="CHEBI:18420"/>
        <note>shared with alpha subunit</note>
    </ligand>
</feature>
<evidence type="ECO:0000313" key="21">
    <source>
        <dbReference type="Proteomes" id="UP001254848"/>
    </source>
</evidence>
<dbReference type="InterPro" id="IPR045060">
    <property type="entry name" value="Phe-tRNA-ligase_IIc_bsu"/>
</dbReference>
<evidence type="ECO:0000256" key="9">
    <source>
        <dbReference type="ARBA" id="ARBA00022840"/>
    </source>
</evidence>
<keyword evidence="9 15" id="KW-0067">ATP-binding</keyword>
<dbReference type="SMART" id="SM00874">
    <property type="entry name" value="B5"/>
    <property type="match status" value="1"/>
</dbReference>
<feature type="domain" description="B5" evidence="19">
    <location>
        <begin position="408"/>
        <end position="483"/>
    </location>
</feature>
<evidence type="ECO:0000256" key="15">
    <source>
        <dbReference type="HAMAP-Rule" id="MF_00283"/>
    </source>
</evidence>
<dbReference type="InterPro" id="IPR045864">
    <property type="entry name" value="aa-tRNA-synth_II/BPL/LPL"/>
</dbReference>
<evidence type="ECO:0000259" key="17">
    <source>
        <dbReference type="PROSITE" id="PS50886"/>
    </source>
</evidence>
<evidence type="ECO:0000256" key="7">
    <source>
        <dbReference type="ARBA" id="ARBA00022723"/>
    </source>
</evidence>
<organism evidence="20 21">
    <name type="scientific">Anaeroselena agilis</name>
    <dbReference type="NCBI Taxonomy" id="3063788"/>
    <lineage>
        <taxon>Bacteria</taxon>
        <taxon>Bacillati</taxon>
        <taxon>Bacillota</taxon>
        <taxon>Negativicutes</taxon>
        <taxon>Acetonemataceae</taxon>
        <taxon>Anaeroselena</taxon>
    </lineage>
</organism>
<dbReference type="InterPro" id="IPR002547">
    <property type="entry name" value="tRNA-bd_dom"/>
</dbReference>
<dbReference type="InterPro" id="IPR036690">
    <property type="entry name" value="Fdx_antiC-bd_sf"/>
</dbReference>
<keyword evidence="6 15" id="KW-0436">Ligase</keyword>
<evidence type="ECO:0000256" key="12">
    <source>
        <dbReference type="ARBA" id="ARBA00022917"/>
    </source>
</evidence>
<dbReference type="InterPro" id="IPR004532">
    <property type="entry name" value="Phe-tRNA-ligase_IIc_bsu_bact"/>
</dbReference>
<dbReference type="SMART" id="SM00873">
    <property type="entry name" value="B3_4"/>
    <property type="match status" value="1"/>
</dbReference>
<gene>
    <name evidence="15 20" type="primary">pheT</name>
    <name evidence="20" type="ORF">Q4T40_06990</name>
</gene>
<feature type="binding site" evidence="15">
    <location>
        <position position="467"/>
    </location>
    <ligand>
        <name>Mg(2+)</name>
        <dbReference type="ChEBI" id="CHEBI:18420"/>
        <note>shared with alpha subunit</note>
    </ligand>
</feature>
<feature type="domain" description="TRNA-binding" evidence="17">
    <location>
        <begin position="39"/>
        <end position="153"/>
    </location>
</feature>
<feature type="domain" description="FDX-ACB" evidence="18">
    <location>
        <begin position="715"/>
        <end position="808"/>
    </location>
</feature>
<evidence type="ECO:0000256" key="8">
    <source>
        <dbReference type="ARBA" id="ARBA00022741"/>
    </source>
</evidence>
<dbReference type="Pfam" id="PF03147">
    <property type="entry name" value="FDX-ACB"/>
    <property type="match status" value="1"/>
</dbReference>
<sequence>MRTSINWLKDYVDFSETPEKLADMMTMAGIPVENIEFRGEGLAKVVAGRIVELTAHPNADKLLVCKVDIGDTKVTIVTGATNLKSGDIVPVALAGAKLAGGLEIGAANFRGIESQGMLCSADELGMDAKIVPPELRDGIYILPADTKPGEDALAVLGLDDVVLEFELTPNRADCFNTLGLAREVAALTGGTLKKPMLTLKEESAGKASDLASITIEEPSLCARFAGRILQNVKIGPSPAWLQRRVQAAGMRPISNVVDVTNFVMMELGQPMHAYDYNLLAKHRIIVRRANPGERLTTLDGVKRELNPDMLVIADEVQAVGLAGVMGGLATEVTNATRTVLLEAASFNGASVRRTSKALGLRSEASSRFERGINTADVIRALDRAAQLLEEMGACTVCPGIIDTYPDIQLPRQISVTPAQINARLGVDLAAAKMVDILRRLEFDVDAQPDKLLITVPTWRGDVSRPADISEEIARIWGYDNIPATTPFGNAKAGSQSYTQTIADRSKDILTGLGFSEIITFSFTHPAVFDKLGLPDDSELRKVIPLLNPITDDFPAMKTTLMGGVLQTVAGNLSRKNDDLKLYELGAVYRPHNLPLTELPDEPPMLCGALCGKRTDLAWNQPRETVDFYDAKGAVEVLLDKLGVTGYEVQAGEYYAMHPGKTALFVKGGELLGAVGEVHPQVLDAFGIGREMFVFDFDVARLVKHSALIGAYRPLPRFPAIARDLAVVLPQGVTAAQASEAIAASGGELLAGIRLFDMYTGEQVPAGAKSLAFALTFQATDRTLTDDEVDGYYNGIVAHLEKTLAAKLRV</sequence>
<keyword evidence="10 15" id="KW-0460">Magnesium</keyword>